<evidence type="ECO:0000313" key="2">
    <source>
        <dbReference type="Proteomes" id="UP000306409"/>
    </source>
</evidence>
<dbReference type="KEGG" id="rher:EHE19_017935"/>
<dbReference type="RefSeq" id="WP_137697464.1">
    <property type="nucleotide sequence ID" value="NZ_CP061336.1"/>
</dbReference>
<dbReference type="InterPro" id="IPR039498">
    <property type="entry name" value="NTP_transf_5"/>
</dbReference>
<dbReference type="EMBL" id="CP061336">
    <property type="protein sequence ID" value="QNU66699.1"/>
    <property type="molecule type" value="Genomic_DNA"/>
</dbReference>
<proteinExistence type="predicted"/>
<evidence type="ECO:0000313" key="1">
    <source>
        <dbReference type="EMBL" id="QNU66699.1"/>
    </source>
</evidence>
<dbReference type="OrthoDB" id="1737003at2"/>
<dbReference type="GO" id="GO:0016740">
    <property type="term" value="F:transferase activity"/>
    <property type="evidence" value="ECO:0007669"/>
    <property type="project" value="UniProtKB-KW"/>
</dbReference>
<gene>
    <name evidence="1" type="ORF">EHE19_017935</name>
</gene>
<name>A0A4U7JG48_9FIRM</name>
<organism evidence="1 2">
    <name type="scientific">Ruminiclostridium herbifermentans</name>
    <dbReference type="NCBI Taxonomy" id="2488810"/>
    <lineage>
        <taxon>Bacteria</taxon>
        <taxon>Bacillati</taxon>
        <taxon>Bacillota</taxon>
        <taxon>Clostridia</taxon>
        <taxon>Eubacteriales</taxon>
        <taxon>Oscillospiraceae</taxon>
        <taxon>Ruminiclostridium</taxon>
    </lineage>
</organism>
<dbReference type="Proteomes" id="UP000306409">
    <property type="component" value="Chromosome"/>
</dbReference>
<protein>
    <submittedName>
        <fullName evidence="1">Nucleotidyltransferase family protein</fullName>
    </submittedName>
</protein>
<reference evidence="1 2" key="1">
    <citation type="submission" date="2020-09" db="EMBL/GenBank/DDBJ databases">
        <title>Characterization and genome sequencing of Ruminiclostridium sp. nov. MA18.</title>
        <authorList>
            <person name="Rettenmaier R."/>
            <person name="Kowollik M.-L."/>
            <person name="Liebl W."/>
            <person name="Zverlov V."/>
        </authorList>
    </citation>
    <scope>NUCLEOTIDE SEQUENCE [LARGE SCALE GENOMIC DNA]</scope>
    <source>
        <strain evidence="1 2">MA18</strain>
    </source>
</reference>
<dbReference type="AlphaFoldDB" id="A0A4U7JG48"/>
<accession>A0A4U7JG48</accession>
<keyword evidence="1" id="KW-0808">Transferase</keyword>
<sequence length="386" mass="46071">MHREELSLERQLVLMTAVIVEESQSERLKEIVESEDLNWAEVIYQAITHRTLNMLYYNLDKYNLFALREPEFKRLCKSQWNVYGQRNKFYLDRLAEIMERFEKANLVVPILKGNLLASVVYPAIEARIFNDLDLIMQLSDVNVLTKELEALGYIQGEYDEKTNVITEASRKVKILQQMNSHEIQEFLKNSDNEFAKVIEVDVNHDILWKGNCPYKVDTRDLIKRAIPIEVNGVKAYMLDYIDNIIQLSCHLYKEATLMIYIDGIKDLKIYKFSDLYMYIKKFYDKIDWELLVERVKSYNLDKVVYYNFYYIELMFGEIIPSFVNDALKPDDLTYLDEYAVESQEPSIWQFDFFTRLFDVNRMLKVDKKQREKMEKFIDAKRNKFAD</sequence>
<keyword evidence="2" id="KW-1185">Reference proteome</keyword>
<dbReference type="Pfam" id="PF14907">
    <property type="entry name" value="NTP_transf_5"/>
    <property type="match status" value="1"/>
</dbReference>